<dbReference type="GO" id="GO:0004674">
    <property type="term" value="F:protein serine/threonine kinase activity"/>
    <property type="evidence" value="ECO:0007669"/>
    <property type="project" value="UniProtKB-KW"/>
</dbReference>
<dbReference type="SUPFAM" id="SSF56112">
    <property type="entry name" value="Protein kinase-like (PK-like)"/>
    <property type="match status" value="1"/>
</dbReference>
<evidence type="ECO:0000313" key="11">
    <source>
        <dbReference type="Proteomes" id="UP000011713"/>
    </source>
</evidence>
<dbReference type="InterPro" id="IPR050494">
    <property type="entry name" value="Ser_Thr_dual-spec_kinase"/>
</dbReference>
<dbReference type="SMART" id="SM00220">
    <property type="entry name" value="S_TKc"/>
    <property type="match status" value="1"/>
</dbReference>
<dbReference type="Proteomes" id="UP000011713">
    <property type="component" value="Unassembled WGS sequence"/>
</dbReference>
<keyword evidence="5 6" id="KW-0067">ATP-binding</keyword>
<dbReference type="PROSITE" id="PS00107">
    <property type="entry name" value="PROTEIN_KINASE_ATP"/>
    <property type="match status" value="1"/>
</dbReference>
<dbReference type="Gene3D" id="1.10.510.10">
    <property type="entry name" value="Transferase(Phosphotransferase) domain 1"/>
    <property type="match status" value="2"/>
</dbReference>
<dbReference type="PANTHER" id="PTHR24058:SF28">
    <property type="entry name" value="SERINE_THREONINE-PROTEIN KINASE MINIBRAIN"/>
    <property type="match status" value="1"/>
</dbReference>
<dbReference type="PROSITE" id="PS50011">
    <property type="entry name" value="PROTEIN_KINASE_DOM"/>
    <property type="match status" value="1"/>
</dbReference>
<dbReference type="HOGENOM" id="CLU_000288_5_15_1"/>
<keyword evidence="4" id="KW-0418">Kinase</keyword>
<dbReference type="Pfam" id="PF00069">
    <property type="entry name" value="Pkinase"/>
    <property type="match status" value="1"/>
</dbReference>
<evidence type="ECO:0000256" key="7">
    <source>
        <dbReference type="RuleBase" id="RU000304"/>
    </source>
</evidence>
<dbReference type="AlphaFoldDB" id="M4C217"/>
<dbReference type="InterPro" id="IPR000719">
    <property type="entry name" value="Prot_kinase_dom"/>
</dbReference>
<feature type="region of interest" description="Disordered" evidence="8">
    <location>
        <begin position="404"/>
        <end position="429"/>
    </location>
</feature>
<keyword evidence="1 7" id="KW-0723">Serine/threonine-protein kinase</keyword>
<dbReference type="InterPro" id="IPR017441">
    <property type="entry name" value="Protein_kinase_ATP_BS"/>
</dbReference>
<dbReference type="EMBL" id="JH598112">
    <property type="status" value="NOT_ANNOTATED_CDS"/>
    <property type="molecule type" value="Genomic_DNA"/>
</dbReference>
<dbReference type="PROSITE" id="PS00108">
    <property type="entry name" value="PROTEIN_KINASE_ST"/>
    <property type="match status" value="1"/>
</dbReference>
<evidence type="ECO:0000256" key="4">
    <source>
        <dbReference type="ARBA" id="ARBA00022777"/>
    </source>
</evidence>
<dbReference type="InParanoid" id="M4C217"/>
<reference evidence="10" key="2">
    <citation type="submission" date="2015-06" db="UniProtKB">
        <authorList>
            <consortium name="EnsemblProtists"/>
        </authorList>
    </citation>
    <scope>IDENTIFICATION</scope>
    <source>
        <strain evidence="10">Emoy2</strain>
    </source>
</reference>
<keyword evidence="2" id="KW-0808">Transferase</keyword>
<feature type="region of interest" description="Disordered" evidence="8">
    <location>
        <begin position="39"/>
        <end position="72"/>
    </location>
</feature>
<name>M4C217_HYAAE</name>
<evidence type="ECO:0000313" key="10">
    <source>
        <dbReference type="EnsemblProtists" id="HpaP813132"/>
    </source>
</evidence>
<dbReference type="eggNOG" id="KOG0667">
    <property type="taxonomic scope" value="Eukaryota"/>
</dbReference>
<feature type="domain" description="Protein kinase" evidence="9">
    <location>
        <begin position="84"/>
        <end position="375"/>
    </location>
</feature>
<feature type="binding site" evidence="6">
    <location>
        <position position="113"/>
    </location>
    <ligand>
        <name>ATP</name>
        <dbReference type="ChEBI" id="CHEBI:30616"/>
    </ligand>
</feature>
<dbReference type="PANTHER" id="PTHR24058">
    <property type="entry name" value="DUAL SPECIFICITY PROTEIN KINASE"/>
    <property type="match status" value="1"/>
</dbReference>
<dbReference type="VEuPathDB" id="FungiDB:HpaG813132"/>
<dbReference type="OMA" id="HPFLMSM"/>
<reference evidence="11" key="1">
    <citation type="journal article" date="2010" name="Science">
        <title>Signatures of adaptation to obligate biotrophy in the Hyaloperonospora arabidopsidis genome.</title>
        <authorList>
            <person name="Baxter L."/>
            <person name="Tripathy S."/>
            <person name="Ishaque N."/>
            <person name="Boot N."/>
            <person name="Cabral A."/>
            <person name="Kemen E."/>
            <person name="Thines M."/>
            <person name="Ah-Fong A."/>
            <person name="Anderson R."/>
            <person name="Badejoko W."/>
            <person name="Bittner-Eddy P."/>
            <person name="Boore J.L."/>
            <person name="Chibucos M.C."/>
            <person name="Coates M."/>
            <person name="Dehal P."/>
            <person name="Delehaunty K."/>
            <person name="Dong S."/>
            <person name="Downton P."/>
            <person name="Dumas B."/>
            <person name="Fabro G."/>
            <person name="Fronick C."/>
            <person name="Fuerstenberg S.I."/>
            <person name="Fulton L."/>
            <person name="Gaulin E."/>
            <person name="Govers F."/>
            <person name="Hughes L."/>
            <person name="Humphray S."/>
            <person name="Jiang R.H."/>
            <person name="Judelson H."/>
            <person name="Kamoun S."/>
            <person name="Kyung K."/>
            <person name="Meijer H."/>
            <person name="Minx P."/>
            <person name="Morris P."/>
            <person name="Nelson J."/>
            <person name="Phuntumart V."/>
            <person name="Qutob D."/>
            <person name="Rehmany A."/>
            <person name="Rougon-Cardoso A."/>
            <person name="Ryden P."/>
            <person name="Torto-Alalibo T."/>
            <person name="Studholme D."/>
            <person name="Wang Y."/>
            <person name="Win J."/>
            <person name="Wood J."/>
            <person name="Clifton S.W."/>
            <person name="Rogers J."/>
            <person name="Van den Ackerveken G."/>
            <person name="Jones J.D."/>
            <person name="McDowell J.M."/>
            <person name="Beynon J."/>
            <person name="Tyler B.M."/>
        </authorList>
    </citation>
    <scope>NUCLEOTIDE SEQUENCE [LARGE SCALE GENOMIC DNA]</scope>
    <source>
        <strain evidence="11">Emoy2</strain>
    </source>
</reference>
<proteinExistence type="inferred from homology"/>
<dbReference type="InterPro" id="IPR011009">
    <property type="entry name" value="Kinase-like_dom_sf"/>
</dbReference>
<organism evidence="10 11">
    <name type="scientific">Hyaloperonospora arabidopsidis (strain Emoy2)</name>
    <name type="common">Downy mildew agent</name>
    <name type="synonym">Peronospora arabidopsidis</name>
    <dbReference type="NCBI Taxonomy" id="559515"/>
    <lineage>
        <taxon>Eukaryota</taxon>
        <taxon>Sar</taxon>
        <taxon>Stramenopiles</taxon>
        <taxon>Oomycota</taxon>
        <taxon>Peronosporomycetes</taxon>
        <taxon>Peronosporales</taxon>
        <taxon>Peronosporaceae</taxon>
        <taxon>Hyaloperonospora</taxon>
    </lineage>
</organism>
<evidence type="ECO:0000256" key="3">
    <source>
        <dbReference type="ARBA" id="ARBA00022741"/>
    </source>
</evidence>
<keyword evidence="3 6" id="KW-0547">Nucleotide-binding</keyword>
<accession>M4C217</accession>
<keyword evidence="11" id="KW-1185">Reference proteome</keyword>
<dbReference type="GO" id="GO:0005524">
    <property type="term" value="F:ATP binding"/>
    <property type="evidence" value="ECO:0007669"/>
    <property type="project" value="UniProtKB-UniRule"/>
</dbReference>
<evidence type="ECO:0000256" key="2">
    <source>
        <dbReference type="ARBA" id="ARBA00022679"/>
    </source>
</evidence>
<evidence type="ECO:0000259" key="9">
    <source>
        <dbReference type="PROSITE" id="PS50011"/>
    </source>
</evidence>
<protein>
    <recommendedName>
        <fullName evidence="9">Protein kinase domain-containing protein</fullName>
    </recommendedName>
</protein>
<dbReference type="InterPro" id="IPR008271">
    <property type="entry name" value="Ser/Thr_kinase_AS"/>
</dbReference>
<evidence type="ECO:0000256" key="6">
    <source>
        <dbReference type="PROSITE-ProRule" id="PRU10141"/>
    </source>
</evidence>
<evidence type="ECO:0000256" key="1">
    <source>
        <dbReference type="ARBA" id="ARBA00022527"/>
    </source>
</evidence>
<comment type="similarity">
    <text evidence="7">Belongs to the protein kinase superfamily.</text>
</comment>
<evidence type="ECO:0000256" key="5">
    <source>
        <dbReference type="ARBA" id="ARBA00022840"/>
    </source>
</evidence>
<dbReference type="EnsemblProtists" id="HpaT813132">
    <property type="protein sequence ID" value="HpaP813132"/>
    <property type="gene ID" value="HpaG813132"/>
</dbReference>
<sequence>MEITGDAGAARRPPRDKPLHQFTLNFLSTLNTINANYYRKHHPKPIDGSSSKKKKTKQQMKTPGPANYVFSTTGDETFHNGRYLVRGRKLGAGSFGQVVEAQDLVTNEAVAIKIVQKKQQYTDQAQIEINILQRLHRPRQLDATNHIVRLVDAFMHQEHQCLVFERLGPNLFDVLRGTNFNGVSLKLLRKFTRQILKALEYMRHPNVSVIHCDLKPENILLVSHGHSSLKLIDFGSSCLSQNQMHTGKPLFCGYDSADQLHRIINVLGMPPRELLNRANPRYRSVYFDEIVICEGDIKCVDYRLRVHKVVPPKGIDVIPETCKTLAEIFASADKYGTPNHGPEQYPAFHDLVMRMLDFNPDTRISPTEALQHPFVVGMRSMQVDEPMEAPAAQVDFRRASATHDIHSGNAEPLNRAKRRRFVGTSALEP</sequence>
<evidence type="ECO:0000256" key="8">
    <source>
        <dbReference type="SAM" id="MobiDB-lite"/>
    </source>
</evidence>